<dbReference type="PANTHER" id="PTHR24223:SF443">
    <property type="entry name" value="MULTIDRUG-RESISTANCE LIKE PROTEIN 1, ISOFORM I"/>
    <property type="match status" value="1"/>
</dbReference>
<dbReference type="SUPFAM" id="SSF90123">
    <property type="entry name" value="ABC transporter transmembrane region"/>
    <property type="match status" value="1"/>
</dbReference>
<dbReference type="Proteomes" id="UP000076420">
    <property type="component" value="Unassembled WGS sequence"/>
</dbReference>
<dbReference type="Pfam" id="PF00664">
    <property type="entry name" value="ABC_membrane"/>
    <property type="match status" value="1"/>
</dbReference>
<evidence type="ECO:0000256" key="4">
    <source>
        <dbReference type="ARBA" id="ARBA00022737"/>
    </source>
</evidence>
<feature type="domain" description="ABC transmembrane type-1" evidence="10">
    <location>
        <begin position="1"/>
        <end position="126"/>
    </location>
</feature>
<dbReference type="EnsemblMetazoa" id="BGLB039686-RA">
    <property type="protein sequence ID" value="BGLB039686-PA"/>
    <property type="gene ID" value="BGLB039686"/>
</dbReference>
<dbReference type="PROSITE" id="PS50929">
    <property type="entry name" value="ABC_TM1F"/>
    <property type="match status" value="1"/>
</dbReference>
<dbReference type="InterPro" id="IPR011527">
    <property type="entry name" value="ABC1_TM_dom"/>
</dbReference>
<evidence type="ECO:0000256" key="9">
    <source>
        <dbReference type="SAM" id="Phobius"/>
    </source>
</evidence>
<keyword evidence="6" id="KW-0067">ATP-binding</keyword>
<dbReference type="GO" id="GO:0016020">
    <property type="term" value="C:membrane"/>
    <property type="evidence" value="ECO:0007669"/>
    <property type="project" value="InterPro"/>
</dbReference>
<dbReference type="GO" id="GO:0140359">
    <property type="term" value="F:ABC-type transporter activity"/>
    <property type="evidence" value="ECO:0007669"/>
    <property type="project" value="InterPro"/>
</dbReference>
<comment type="subcellular location">
    <subcellularLocation>
        <location evidence="1">Endomembrane system</location>
        <topology evidence="1">Multi-pass membrane protein</topology>
    </subcellularLocation>
</comment>
<evidence type="ECO:0000256" key="7">
    <source>
        <dbReference type="ARBA" id="ARBA00022989"/>
    </source>
</evidence>
<dbReference type="GO" id="GO:0012505">
    <property type="term" value="C:endomembrane system"/>
    <property type="evidence" value="ECO:0007669"/>
    <property type="project" value="UniProtKB-SubCell"/>
</dbReference>
<gene>
    <name evidence="11" type="primary">106065250</name>
</gene>
<evidence type="ECO:0000259" key="10">
    <source>
        <dbReference type="PROSITE" id="PS50929"/>
    </source>
</evidence>
<accession>A0A2C9M896</accession>
<protein>
    <recommendedName>
        <fullName evidence="10">ABC transmembrane type-1 domain-containing protein</fullName>
    </recommendedName>
</protein>
<evidence type="ECO:0000256" key="8">
    <source>
        <dbReference type="ARBA" id="ARBA00023136"/>
    </source>
</evidence>
<dbReference type="STRING" id="6526.A0A2C9M896"/>
<organism evidence="11 12">
    <name type="scientific">Biomphalaria glabrata</name>
    <name type="common">Bloodfluke planorb</name>
    <name type="synonym">Freshwater snail</name>
    <dbReference type="NCBI Taxonomy" id="6526"/>
    <lineage>
        <taxon>Eukaryota</taxon>
        <taxon>Metazoa</taxon>
        <taxon>Spiralia</taxon>
        <taxon>Lophotrochozoa</taxon>
        <taxon>Mollusca</taxon>
        <taxon>Gastropoda</taxon>
        <taxon>Heterobranchia</taxon>
        <taxon>Euthyneura</taxon>
        <taxon>Panpulmonata</taxon>
        <taxon>Hygrophila</taxon>
        <taxon>Lymnaeoidea</taxon>
        <taxon>Planorbidae</taxon>
        <taxon>Biomphalaria</taxon>
    </lineage>
</organism>
<evidence type="ECO:0000256" key="5">
    <source>
        <dbReference type="ARBA" id="ARBA00022741"/>
    </source>
</evidence>
<proteinExistence type="predicted"/>
<keyword evidence="4" id="KW-0677">Repeat</keyword>
<dbReference type="Gene3D" id="1.20.1560.10">
    <property type="entry name" value="ABC transporter type 1, transmembrane domain"/>
    <property type="match status" value="1"/>
</dbReference>
<keyword evidence="5" id="KW-0547">Nucleotide-binding</keyword>
<keyword evidence="2" id="KW-0813">Transport</keyword>
<evidence type="ECO:0000313" key="12">
    <source>
        <dbReference type="Proteomes" id="UP000076420"/>
    </source>
</evidence>
<keyword evidence="3 9" id="KW-0812">Transmembrane</keyword>
<name>A0A2C9M896_BIOGL</name>
<dbReference type="KEGG" id="bgt:106065250"/>
<evidence type="ECO:0000256" key="2">
    <source>
        <dbReference type="ARBA" id="ARBA00022448"/>
    </source>
</evidence>
<keyword evidence="7 9" id="KW-1133">Transmembrane helix</keyword>
<dbReference type="InterPro" id="IPR036640">
    <property type="entry name" value="ABC1_TM_sf"/>
</dbReference>
<reference evidence="11" key="1">
    <citation type="submission" date="2020-05" db="UniProtKB">
        <authorList>
            <consortium name="EnsemblMetazoa"/>
        </authorList>
    </citation>
    <scope>IDENTIFICATION</scope>
    <source>
        <strain evidence="11">BB02</strain>
    </source>
</reference>
<keyword evidence="8 9" id="KW-0472">Membrane</keyword>
<dbReference type="GO" id="GO:0005524">
    <property type="term" value="F:ATP binding"/>
    <property type="evidence" value="ECO:0007669"/>
    <property type="project" value="UniProtKB-KW"/>
</dbReference>
<feature type="transmembrane region" description="Helical" evidence="9">
    <location>
        <begin position="58"/>
        <end position="89"/>
    </location>
</feature>
<sequence length="126" mass="14246">MVRAAGTLHNHMLANVLRSPMSFFDTTPSGRIMNRFSGDVETVDNTLPSLFRSWMNTFFGTISTIIVISYSTPIFMVVILPLGVLYYLVQRFYIPTSRQLKRIESTTKSPVFTHFTETITGATSIQ</sequence>
<dbReference type="VEuPathDB" id="VectorBase:BGLB039686"/>
<dbReference type="InterPro" id="IPR050173">
    <property type="entry name" value="ABC_transporter_C-like"/>
</dbReference>
<dbReference type="AlphaFoldDB" id="A0A2C9M896"/>
<dbReference type="PANTHER" id="PTHR24223">
    <property type="entry name" value="ATP-BINDING CASSETTE SUB-FAMILY C"/>
    <property type="match status" value="1"/>
</dbReference>
<evidence type="ECO:0000313" key="11">
    <source>
        <dbReference type="EnsemblMetazoa" id="BGLB039686-PA"/>
    </source>
</evidence>
<evidence type="ECO:0000256" key="3">
    <source>
        <dbReference type="ARBA" id="ARBA00022692"/>
    </source>
</evidence>
<evidence type="ECO:0000256" key="6">
    <source>
        <dbReference type="ARBA" id="ARBA00022840"/>
    </source>
</evidence>
<evidence type="ECO:0000256" key="1">
    <source>
        <dbReference type="ARBA" id="ARBA00004127"/>
    </source>
</evidence>